<reference evidence="1 2" key="1">
    <citation type="submission" date="2015-01" db="EMBL/GenBank/DDBJ databases">
        <title>Evolution of Trichinella species and genotypes.</title>
        <authorList>
            <person name="Korhonen P.K."/>
            <person name="Edoardo P."/>
            <person name="Giuseppe L.R."/>
            <person name="Gasser R.B."/>
        </authorList>
    </citation>
    <scope>NUCLEOTIDE SEQUENCE [LARGE SCALE GENOMIC DNA]</scope>
    <source>
        <strain evidence="1">ISS120</strain>
    </source>
</reference>
<dbReference type="Gene3D" id="3.10.10.10">
    <property type="entry name" value="HIV Type 1 Reverse Transcriptase, subunit A, domain 1"/>
    <property type="match status" value="1"/>
</dbReference>
<dbReference type="InterPro" id="IPR021109">
    <property type="entry name" value="Peptidase_aspartic_dom_sf"/>
</dbReference>
<evidence type="ECO:0000313" key="2">
    <source>
        <dbReference type="Proteomes" id="UP000054653"/>
    </source>
</evidence>
<dbReference type="Pfam" id="PF13975">
    <property type="entry name" value="gag-asp_proteas"/>
    <property type="match status" value="1"/>
</dbReference>
<evidence type="ECO:0000313" key="1">
    <source>
        <dbReference type="EMBL" id="KRY51736.1"/>
    </source>
</evidence>
<gene>
    <name evidence="1" type="ORF">T03_17566</name>
</gene>
<organism evidence="1 2">
    <name type="scientific">Trichinella britovi</name>
    <name type="common">Parasitic roundworm</name>
    <dbReference type="NCBI Taxonomy" id="45882"/>
    <lineage>
        <taxon>Eukaryota</taxon>
        <taxon>Metazoa</taxon>
        <taxon>Ecdysozoa</taxon>
        <taxon>Nematoda</taxon>
        <taxon>Enoplea</taxon>
        <taxon>Dorylaimia</taxon>
        <taxon>Trichinellida</taxon>
        <taxon>Trichinellidae</taxon>
        <taxon>Trichinella</taxon>
    </lineage>
</organism>
<evidence type="ECO:0008006" key="3">
    <source>
        <dbReference type="Google" id="ProtNLM"/>
    </source>
</evidence>
<dbReference type="AlphaFoldDB" id="A0A0V1CRF4"/>
<accession>A0A0V1CRF4</accession>
<dbReference type="SUPFAM" id="SSF50630">
    <property type="entry name" value="Acid proteases"/>
    <property type="match status" value="1"/>
</dbReference>
<proteinExistence type="predicted"/>
<name>A0A0V1CRF4_TRIBR</name>
<sequence>MEALITSIPRFCSTDCETWDRTSVSVTSLISFSTLSTATEFKNAIVEATINGTNITALIDTGNSLSFIDERLSKTLQLKLLPADGKVLMASTSFQSRLTDYAMADIELHGFHYSSSKLHILPNAYTDFIIRQDILQLQSNLIASFGGAKAPLTICGLALAKIPVPSLFANLCTNYKPGAVKSRRYSVAEAKFINDEVRRILAENIIEESCSPWRAQALVVTTDNHKKRTFSKYQPLYTT</sequence>
<dbReference type="InterPro" id="IPR043502">
    <property type="entry name" value="DNA/RNA_pol_sf"/>
</dbReference>
<dbReference type="SUPFAM" id="SSF56672">
    <property type="entry name" value="DNA/RNA polymerases"/>
    <property type="match status" value="1"/>
</dbReference>
<dbReference type="STRING" id="45882.A0A0V1CRF4"/>
<dbReference type="EMBL" id="JYDI01000118">
    <property type="protein sequence ID" value="KRY51736.1"/>
    <property type="molecule type" value="Genomic_DNA"/>
</dbReference>
<comment type="caution">
    <text evidence="1">The sequence shown here is derived from an EMBL/GenBank/DDBJ whole genome shotgun (WGS) entry which is preliminary data.</text>
</comment>
<protein>
    <recommendedName>
        <fullName evidence="3">Peptidase A2 domain-containing protein</fullName>
    </recommendedName>
</protein>
<dbReference type="Proteomes" id="UP000054653">
    <property type="component" value="Unassembled WGS sequence"/>
</dbReference>
<dbReference type="Gene3D" id="2.40.70.10">
    <property type="entry name" value="Acid Proteases"/>
    <property type="match status" value="1"/>
</dbReference>
<keyword evidence="2" id="KW-1185">Reference proteome</keyword>
<dbReference type="CDD" id="cd00303">
    <property type="entry name" value="retropepsin_like"/>
    <property type="match status" value="1"/>
</dbReference>